<proteinExistence type="predicted"/>
<dbReference type="CDD" id="cd07262">
    <property type="entry name" value="VOC_like"/>
    <property type="match status" value="1"/>
</dbReference>
<dbReference type="InterPro" id="IPR029068">
    <property type="entry name" value="Glyas_Bleomycin-R_OHBP_Dase"/>
</dbReference>
<gene>
    <name evidence="2" type="ORF">D1610_16420</name>
</gene>
<sequence length="127" mass="13281">MDCYVTLGAIDADRSNAFYDAVLGTIGWSSHMSFPGWRAYSAGGEGKGLTLWVCQPFDGNPASAGNGTMVAFAAASHDEVDAFHAAAMAHGGSDEGAPGPRPDFGPKWYAAYMRDPTGNKIAAVFND</sequence>
<dbReference type="AlphaFoldDB" id="A0A396RJG4"/>
<dbReference type="Proteomes" id="UP000266693">
    <property type="component" value="Unassembled WGS sequence"/>
</dbReference>
<dbReference type="InterPro" id="IPR037523">
    <property type="entry name" value="VOC_core"/>
</dbReference>
<dbReference type="PROSITE" id="PS51819">
    <property type="entry name" value="VOC"/>
    <property type="match status" value="1"/>
</dbReference>
<dbReference type="Pfam" id="PF00903">
    <property type="entry name" value="Glyoxalase"/>
    <property type="match status" value="1"/>
</dbReference>
<dbReference type="InterPro" id="IPR004360">
    <property type="entry name" value="Glyas_Fos-R_dOase_dom"/>
</dbReference>
<reference evidence="2 3" key="1">
    <citation type="submission" date="2018-08" db="EMBL/GenBank/DDBJ databases">
        <title>The multiple taxonomic identification of Sphingomonas gilva.</title>
        <authorList>
            <person name="Zhu D."/>
            <person name="Zheng S."/>
        </authorList>
    </citation>
    <scope>NUCLEOTIDE SEQUENCE [LARGE SCALE GENOMIC DNA]</scope>
    <source>
        <strain evidence="2 3">ZDH117</strain>
    </source>
</reference>
<evidence type="ECO:0000313" key="3">
    <source>
        <dbReference type="Proteomes" id="UP000266693"/>
    </source>
</evidence>
<accession>A0A396RJG4</accession>
<dbReference type="EMBL" id="QWLV01000011">
    <property type="protein sequence ID" value="RHW16287.1"/>
    <property type="molecule type" value="Genomic_DNA"/>
</dbReference>
<dbReference type="OrthoDB" id="9807407at2"/>
<comment type="caution">
    <text evidence="2">The sequence shown here is derived from an EMBL/GenBank/DDBJ whole genome shotgun (WGS) entry which is preliminary data.</text>
</comment>
<evidence type="ECO:0000313" key="2">
    <source>
        <dbReference type="EMBL" id="RHW16287.1"/>
    </source>
</evidence>
<dbReference type="SUPFAM" id="SSF54593">
    <property type="entry name" value="Glyoxalase/Bleomycin resistance protein/Dihydroxybiphenyl dioxygenase"/>
    <property type="match status" value="1"/>
</dbReference>
<evidence type="ECO:0000259" key="1">
    <source>
        <dbReference type="PROSITE" id="PS51819"/>
    </source>
</evidence>
<organism evidence="2 3">
    <name type="scientific">Sphingomonas gilva</name>
    <dbReference type="NCBI Taxonomy" id="2305907"/>
    <lineage>
        <taxon>Bacteria</taxon>
        <taxon>Pseudomonadati</taxon>
        <taxon>Pseudomonadota</taxon>
        <taxon>Alphaproteobacteria</taxon>
        <taxon>Sphingomonadales</taxon>
        <taxon>Sphingomonadaceae</taxon>
        <taxon>Sphingomonas</taxon>
    </lineage>
</organism>
<dbReference type="RefSeq" id="WP_118865292.1">
    <property type="nucleotide sequence ID" value="NZ_QWLV01000011.1"/>
</dbReference>
<dbReference type="PANTHER" id="PTHR35006:SF1">
    <property type="entry name" value="BLL2941 PROTEIN"/>
    <property type="match status" value="1"/>
</dbReference>
<dbReference type="PANTHER" id="PTHR35006">
    <property type="entry name" value="GLYOXALASE FAMILY PROTEIN (AFU_ORTHOLOGUE AFUA_5G14830)"/>
    <property type="match status" value="1"/>
</dbReference>
<keyword evidence="3" id="KW-1185">Reference proteome</keyword>
<feature type="domain" description="VOC" evidence="1">
    <location>
        <begin position="1"/>
        <end position="126"/>
    </location>
</feature>
<name>A0A396RJG4_9SPHN</name>
<protein>
    <submittedName>
        <fullName evidence="2">VOC family protein</fullName>
    </submittedName>
</protein>
<dbReference type="Gene3D" id="3.10.180.10">
    <property type="entry name" value="2,3-Dihydroxybiphenyl 1,2-Dioxygenase, domain 1"/>
    <property type="match status" value="1"/>
</dbReference>